<reference evidence="2" key="1">
    <citation type="submission" date="2022-08" db="EMBL/GenBank/DDBJ databases">
        <title>Novel sulphate-reducing endosymbionts in the free-living metamonad Anaeramoeba.</title>
        <authorList>
            <person name="Jerlstrom-Hultqvist J."/>
            <person name="Cepicka I."/>
            <person name="Gallot-Lavallee L."/>
            <person name="Salas-Leiva D."/>
            <person name="Curtis B.A."/>
            <person name="Zahonova K."/>
            <person name="Pipaliya S."/>
            <person name="Dacks J."/>
            <person name="Roger A.J."/>
        </authorList>
    </citation>
    <scope>NUCLEOTIDE SEQUENCE</scope>
    <source>
        <strain evidence="2">Busselton2</strain>
    </source>
</reference>
<dbReference type="AlphaFoldDB" id="A0AAV7YAK6"/>
<dbReference type="InterPro" id="IPR011333">
    <property type="entry name" value="SKP1/BTB/POZ_sf"/>
</dbReference>
<evidence type="ECO:0000313" key="3">
    <source>
        <dbReference type="Proteomes" id="UP001146793"/>
    </source>
</evidence>
<dbReference type="Proteomes" id="UP001146793">
    <property type="component" value="Unassembled WGS sequence"/>
</dbReference>
<evidence type="ECO:0000313" key="2">
    <source>
        <dbReference type="EMBL" id="KAJ3426006.1"/>
    </source>
</evidence>
<dbReference type="InterPro" id="IPR000210">
    <property type="entry name" value="BTB/POZ_dom"/>
</dbReference>
<dbReference type="Gene3D" id="2.130.10.30">
    <property type="entry name" value="Regulator of chromosome condensation 1/beta-lactamase-inhibitor protein II"/>
    <property type="match status" value="1"/>
</dbReference>
<organism evidence="2 3">
    <name type="scientific">Anaeramoeba flamelloides</name>
    <dbReference type="NCBI Taxonomy" id="1746091"/>
    <lineage>
        <taxon>Eukaryota</taxon>
        <taxon>Metamonada</taxon>
        <taxon>Anaeramoebidae</taxon>
        <taxon>Anaeramoeba</taxon>
    </lineage>
</organism>
<sequence length="208" mass="23945">MPVEATIHGELGVGSMDNSQYIPTAVKNIKGSEILTLSSSRSHSVLITKKGQTFGCGHKETKWAWYPKIHFYLNNTTKGEESCPIENRIQTNHGFNRPKRIVWVGNIAQLYNDDDSKDFKILVNIEDQKEEENKDKDVNYEEIPVHKFILLARSGLFRAMFDYVNEKDNTNKVQDYTNKSIESLKILIKYLYTNSIELTTEQDPKLIV</sequence>
<dbReference type="SUPFAM" id="SSF50985">
    <property type="entry name" value="RCC1/BLIP-II"/>
    <property type="match status" value="1"/>
</dbReference>
<name>A0AAV7YAK6_9EUKA</name>
<dbReference type="CDD" id="cd18186">
    <property type="entry name" value="BTB_POZ_ZBTB_KLHL-like"/>
    <property type="match status" value="1"/>
</dbReference>
<dbReference type="PROSITE" id="PS50097">
    <property type="entry name" value="BTB"/>
    <property type="match status" value="1"/>
</dbReference>
<proteinExistence type="predicted"/>
<dbReference type="Gene3D" id="3.30.710.10">
    <property type="entry name" value="Potassium Channel Kv1.1, Chain A"/>
    <property type="match status" value="1"/>
</dbReference>
<comment type="caution">
    <text evidence="2">The sequence shown here is derived from an EMBL/GenBank/DDBJ whole genome shotgun (WGS) entry which is preliminary data.</text>
</comment>
<gene>
    <name evidence="2" type="ORF">M0812_28453</name>
</gene>
<dbReference type="EMBL" id="JANTQA010000070">
    <property type="protein sequence ID" value="KAJ3426006.1"/>
    <property type="molecule type" value="Genomic_DNA"/>
</dbReference>
<feature type="domain" description="BTB" evidence="1">
    <location>
        <begin position="117"/>
        <end position="200"/>
    </location>
</feature>
<dbReference type="InterPro" id="IPR009091">
    <property type="entry name" value="RCC1/BLIP-II"/>
</dbReference>
<accession>A0AAV7YAK6</accession>
<dbReference type="Pfam" id="PF00651">
    <property type="entry name" value="BTB"/>
    <property type="match status" value="1"/>
</dbReference>
<dbReference type="SUPFAM" id="SSF54695">
    <property type="entry name" value="POZ domain"/>
    <property type="match status" value="1"/>
</dbReference>
<evidence type="ECO:0000259" key="1">
    <source>
        <dbReference type="PROSITE" id="PS50097"/>
    </source>
</evidence>
<protein>
    <submittedName>
        <fullName evidence="2">Btk-binding protein-related</fullName>
    </submittedName>
</protein>